<evidence type="ECO:0000313" key="3">
    <source>
        <dbReference type="EMBL" id="KAF5745342.1"/>
    </source>
</evidence>
<feature type="region of interest" description="Disordered" evidence="1">
    <location>
        <begin position="375"/>
        <end position="401"/>
    </location>
</feature>
<evidence type="ECO:0000256" key="1">
    <source>
        <dbReference type="SAM" id="MobiDB-lite"/>
    </source>
</evidence>
<keyword evidence="2" id="KW-0732">Signal</keyword>
<dbReference type="InterPro" id="IPR040378">
    <property type="entry name" value="BASL"/>
</dbReference>
<dbReference type="EMBL" id="JAAARO010000007">
    <property type="protein sequence ID" value="KAF5745342.1"/>
    <property type="molecule type" value="Genomic_DNA"/>
</dbReference>
<protein>
    <submittedName>
        <fullName evidence="3">18S pre-ribosomal assembly protein gar2-related putative isoform 1</fullName>
    </submittedName>
</protein>
<keyword evidence="4" id="KW-1185">Reference proteome</keyword>
<dbReference type="OrthoDB" id="1911032at2759"/>
<sequence>MISVIIFLVSLSFTTLLTASEEVFCHGTIGHKPDSKPSDYDKDALNVTWLKRGNDVMKENQNEVLRDFKANEAETDQSPHMMNDKGWTAPELNCCMRAVESSERVENDAKDILASETQCQKSKSFEDAAFFTEKGVKDFDLPELVCYRENSYLDVKDICVDEGVPLKDKLVFEDVFNHNNTCTFILPEKNPSIETIEEKLDIDTSIPFLLKSEADKDSNNDFANQCDSNDLMLKGEVKSATPGNSADEVSKEIFSLGDLFSRIDSSAEECNLKSTISDPVELTRQSIQVSIEKTNEAGPIMVSSADKSDNDRVEVNLVTSSQVSGPDESENSSKEEKLGSAARVCGSEDSTNSCIANDVSYNSKVETGSITFDFDPAAPTASSREECPRNSDSEPFPTLNLSGIEDAKSRLVSSQAQDSYGETSFSATGPLSGVITYSGPISYSGSLSLRSDSSTTSTRSFAFPVLQSEWNSSPVRMAKADRRHLRKNMGWRQGLLCCRF</sequence>
<dbReference type="PANTHER" id="PTHR33914:SF2">
    <property type="entry name" value="OS02G0582100 PROTEIN"/>
    <property type="match status" value="1"/>
</dbReference>
<dbReference type="InParanoid" id="A0A7J7DG77"/>
<dbReference type="PANTHER" id="PTHR33914">
    <property type="entry name" value="18S PRE-RIBOSOMAL ASSEMBLY PROTEIN GAR2-LIKE PROTEIN"/>
    <property type="match status" value="1"/>
</dbReference>
<feature type="region of interest" description="Disordered" evidence="1">
    <location>
        <begin position="319"/>
        <end position="347"/>
    </location>
</feature>
<feature type="compositionally biased region" description="Basic and acidic residues" evidence="1">
    <location>
        <begin position="383"/>
        <end position="392"/>
    </location>
</feature>
<gene>
    <name evidence="3" type="ORF">HS088_TW07G00926</name>
</gene>
<comment type="caution">
    <text evidence="3">The sequence shown here is derived from an EMBL/GenBank/DDBJ whole genome shotgun (WGS) entry which is preliminary data.</text>
</comment>
<evidence type="ECO:0000256" key="2">
    <source>
        <dbReference type="SAM" id="SignalP"/>
    </source>
</evidence>
<dbReference type="AlphaFoldDB" id="A0A7J7DG77"/>
<dbReference type="FunCoup" id="A0A7J7DG77">
    <property type="interactions" value="1027"/>
</dbReference>
<feature type="chain" id="PRO_5029647375" evidence="2">
    <location>
        <begin position="20"/>
        <end position="500"/>
    </location>
</feature>
<organism evidence="3 4">
    <name type="scientific">Tripterygium wilfordii</name>
    <name type="common">Thunder God vine</name>
    <dbReference type="NCBI Taxonomy" id="458696"/>
    <lineage>
        <taxon>Eukaryota</taxon>
        <taxon>Viridiplantae</taxon>
        <taxon>Streptophyta</taxon>
        <taxon>Embryophyta</taxon>
        <taxon>Tracheophyta</taxon>
        <taxon>Spermatophyta</taxon>
        <taxon>Magnoliopsida</taxon>
        <taxon>eudicotyledons</taxon>
        <taxon>Gunneridae</taxon>
        <taxon>Pentapetalae</taxon>
        <taxon>rosids</taxon>
        <taxon>fabids</taxon>
        <taxon>Celastrales</taxon>
        <taxon>Celastraceae</taxon>
        <taxon>Tripterygium</taxon>
    </lineage>
</organism>
<proteinExistence type="predicted"/>
<reference evidence="3 4" key="1">
    <citation type="journal article" date="2020" name="Nat. Commun.">
        <title>Genome of Tripterygium wilfordii and identification of cytochrome P450 involved in triptolide biosynthesis.</title>
        <authorList>
            <person name="Tu L."/>
            <person name="Su P."/>
            <person name="Zhang Z."/>
            <person name="Gao L."/>
            <person name="Wang J."/>
            <person name="Hu T."/>
            <person name="Zhou J."/>
            <person name="Zhang Y."/>
            <person name="Zhao Y."/>
            <person name="Liu Y."/>
            <person name="Song Y."/>
            <person name="Tong Y."/>
            <person name="Lu Y."/>
            <person name="Yang J."/>
            <person name="Xu C."/>
            <person name="Jia M."/>
            <person name="Peters R.J."/>
            <person name="Huang L."/>
            <person name="Gao W."/>
        </authorList>
    </citation>
    <scope>NUCLEOTIDE SEQUENCE [LARGE SCALE GENOMIC DNA]</scope>
    <source>
        <strain evidence="4">cv. XIE 37</strain>
        <tissue evidence="3">Leaf</tissue>
    </source>
</reference>
<accession>A0A7J7DG77</accession>
<feature type="signal peptide" evidence="2">
    <location>
        <begin position="1"/>
        <end position="19"/>
    </location>
</feature>
<dbReference type="Proteomes" id="UP000593562">
    <property type="component" value="Unassembled WGS sequence"/>
</dbReference>
<dbReference type="GO" id="GO:0009786">
    <property type="term" value="P:regulation of asymmetric cell division"/>
    <property type="evidence" value="ECO:0007669"/>
    <property type="project" value="InterPro"/>
</dbReference>
<name>A0A7J7DG77_TRIWF</name>
<evidence type="ECO:0000313" key="4">
    <source>
        <dbReference type="Proteomes" id="UP000593562"/>
    </source>
</evidence>